<sequence>MSLLIKNGRIVTAVDDYHADVFIENDTVTLIGKNLEMPADQVIDAAGKLVIPGGIDPHTHMDMPFGGTVSADDFETGTRAAACGGTTTIIDFAIQTKGKSTFEALDTWHAKAEGKAAIDYGFHMIITDLPEERIPEMTRLANEGITSYKLFMAYPGVLYADDGTIFRAMRKAGQDGTVICMHAENGIVIDEIIKDAIREGKTDPKWHALTRPTRMEAEGVHRAISIAEVAGVPVYIVHLSSSDALEQVSLARQRGVAAFAETCPQYLFLDQSYYFKEGFEGAKYVMTPALREQWNQDKLWRGLRFGDLQSIATDHCPFCFKDQKELGLHDFTKIPNGGPGVENRMSLVYNGGVVGGRISVNKFVELTSTAAAKTFGLFPKKGTIAIGSDADIVIFDPERKETISINNPHMHHMNVDYSLYEGVEVQGIAETVISRGKVVVEKNNYIGRKGDGHFLKRGLYGGLK</sequence>
<comment type="caution">
    <text evidence="7">The sequence shown here is derived from an EMBL/GenBank/DDBJ whole genome shotgun (WGS) entry which is preliminary data.</text>
</comment>
<dbReference type="PANTHER" id="PTHR11647:SF1">
    <property type="entry name" value="COLLAPSIN RESPONSE MEDIATOR PROTEIN"/>
    <property type="match status" value="1"/>
</dbReference>
<comment type="PTM">
    <text evidence="5">Carbamylation allows a single lysine to coordinate two divalent metal cations.</text>
</comment>
<dbReference type="AlphaFoldDB" id="A0A2M7G3U7"/>
<evidence type="ECO:0000256" key="2">
    <source>
        <dbReference type="ARBA" id="ARBA00008829"/>
    </source>
</evidence>
<proteinExistence type="inferred from homology"/>
<dbReference type="SUPFAM" id="SSF51556">
    <property type="entry name" value="Metallo-dependent hydrolases"/>
    <property type="match status" value="1"/>
</dbReference>
<dbReference type="CDD" id="cd01314">
    <property type="entry name" value="D-HYD"/>
    <property type="match status" value="1"/>
</dbReference>
<evidence type="ECO:0000313" key="7">
    <source>
        <dbReference type="EMBL" id="PIW16539.1"/>
    </source>
</evidence>
<dbReference type="GO" id="GO:0005829">
    <property type="term" value="C:cytosol"/>
    <property type="evidence" value="ECO:0007669"/>
    <property type="project" value="TreeGrafter"/>
</dbReference>
<reference evidence="7 8" key="1">
    <citation type="submission" date="2017-09" db="EMBL/GenBank/DDBJ databases">
        <title>Depth-based differentiation of microbial function through sediment-hosted aquifers and enrichment of novel symbionts in the deep terrestrial subsurface.</title>
        <authorList>
            <person name="Probst A.J."/>
            <person name="Ladd B."/>
            <person name="Jarett J.K."/>
            <person name="Geller-Mcgrath D.E."/>
            <person name="Sieber C.M."/>
            <person name="Emerson J.B."/>
            <person name="Anantharaman K."/>
            <person name="Thomas B.C."/>
            <person name="Malmstrom R."/>
            <person name="Stieglmeier M."/>
            <person name="Klingl A."/>
            <person name="Woyke T."/>
            <person name="Ryan C.M."/>
            <person name="Banfield J.F."/>
        </authorList>
    </citation>
    <scope>NUCLEOTIDE SEQUENCE [LARGE SCALE GENOMIC DNA]</scope>
    <source>
        <strain evidence="7">CG17_big_fil_post_rev_8_21_14_2_50_48_46</strain>
    </source>
</reference>
<evidence type="ECO:0000256" key="4">
    <source>
        <dbReference type="ARBA" id="ARBA00022801"/>
    </source>
</evidence>
<dbReference type="Gene3D" id="2.30.40.10">
    <property type="entry name" value="Urease, subunit C, domain 1"/>
    <property type="match status" value="1"/>
</dbReference>
<keyword evidence="3" id="KW-0479">Metal-binding</keyword>
<comment type="cofactor">
    <cofactor evidence="1">
        <name>Zn(2+)</name>
        <dbReference type="ChEBI" id="CHEBI:29105"/>
    </cofactor>
</comment>
<dbReference type="InterPro" id="IPR006680">
    <property type="entry name" value="Amidohydro-rel"/>
</dbReference>
<dbReference type="InterPro" id="IPR032466">
    <property type="entry name" value="Metal_Hydrolase"/>
</dbReference>
<dbReference type="InterPro" id="IPR050378">
    <property type="entry name" value="Metallo-dep_Hydrolases_sf"/>
</dbReference>
<dbReference type="Gene3D" id="3.20.20.140">
    <property type="entry name" value="Metal-dependent hydrolases"/>
    <property type="match status" value="1"/>
</dbReference>
<protein>
    <submittedName>
        <fullName evidence="7">Dihydropyrimidinase</fullName>
    </submittedName>
</protein>
<evidence type="ECO:0000259" key="6">
    <source>
        <dbReference type="Pfam" id="PF01979"/>
    </source>
</evidence>
<keyword evidence="4" id="KW-0378">Hydrolase</keyword>
<gene>
    <name evidence="7" type="primary">hydA</name>
    <name evidence="7" type="ORF">COW36_12290</name>
</gene>
<evidence type="ECO:0000313" key="8">
    <source>
        <dbReference type="Proteomes" id="UP000231019"/>
    </source>
</evidence>
<comment type="similarity">
    <text evidence="2">Belongs to the metallo-dependent hydrolases superfamily. Hydantoinase/dihydropyrimidinase family.</text>
</comment>
<dbReference type="InterPro" id="IPR011059">
    <property type="entry name" value="Metal-dep_hydrolase_composite"/>
</dbReference>
<evidence type="ECO:0000256" key="3">
    <source>
        <dbReference type="ARBA" id="ARBA00022723"/>
    </source>
</evidence>
<dbReference type="SUPFAM" id="SSF51338">
    <property type="entry name" value="Composite domain of metallo-dependent hydrolases"/>
    <property type="match status" value="2"/>
</dbReference>
<dbReference type="EMBL" id="PFFQ01000037">
    <property type="protein sequence ID" value="PIW16539.1"/>
    <property type="molecule type" value="Genomic_DNA"/>
</dbReference>
<dbReference type="GO" id="GO:0016812">
    <property type="term" value="F:hydrolase activity, acting on carbon-nitrogen (but not peptide) bonds, in cyclic amides"/>
    <property type="evidence" value="ECO:0007669"/>
    <property type="project" value="TreeGrafter"/>
</dbReference>
<name>A0A2M7G3U7_9BACT</name>
<organism evidence="7 8">
    <name type="scientific">bacterium (Candidatus Blackallbacteria) CG17_big_fil_post_rev_8_21_14_2_50_48_46</name>
    <dbReference type="NCBI Taxonomy" id="2014261"/>
    <lineage>
        <taxon>Bacteria</taxon>
        <taxon>Candidatus Blackallbacteria</taxon>
    </lineage>
</organism>
<dbReference type="Pfam" id="PF01979">
    <property type="entry name" value="Amidohydro_1"/>
    <property type="match status" value="1"/>
</dbReference>
<dbReference type="NCBIfam" id="TIGR02033">
    <property type="entry name" value="D-hydantoinase"/>
    <property type="match status" value="1"/>
</dbReference>
<evidence type="ECO:0000256" key="5">
    <source>
        <dbReference type="PIRSR" id="PIRSR611778-50"/>
    </source>
</evidence>
<dbReference type="PANTHER" id="PTHR11647">
    <property type="entry name" value="HYDRANTOINASE/DIHYDROPYRIMIDINASE FAMILY MEMBER"/>
    <property type="match status" value="1"/>
</dbReference>
<dbReference type="FunFam" id="3.20.20.140:FF:000076">
    <property type="entry name" value="Dihydropyrimidinase like 2"/>
    <property type="match status" value="1"/>
</dbReference>
<evidence type="ECO:0000256" key="1">
    <source>
        <dbReference type="ARBA" id="ARBA00001947"/>
    </source>
</evidence>
<feature type="domain" description="Amidohydrolase-related" evidence="6">
    <location>
        <begin position="49"/>
        <end position="439"/>
    </location>
</feature>
<feature type="modified residue" description="N6-carboxylysine" evidence="5">
    <location>
        <position position="149"/>
    </location>
</feature>
<dbReference type="GO" id="GO:0046872">
    <property type="term" value="F:metal ion binding"/>
    <property type="evidence" value="ECO:0007669"/>
    <property type="project" value="UniProtKB-KW"/>
</dbReference>
<accession>A0A2M7G3U7</accession>
<dbReference type="Proteomes" id="UP000231019">
    <property type="component" value="Unassembled WGS sequence"/>
</dbReference>
<dbReference type="InterPro" id="IPR011778">
    <property type="entry name" value="Hydantoinase/dihydroPyrase"/>
</dbReference>